<dbReference type="Proteomes" id="UP000284731">
    <property type="component" value="Unassembled WGS sequence"/>
</dbReference>
<dbReference type="AlphaFoldDB" id="A0A412PAQ7"/>
<accession>A0A412PAQ7</accession>
<gene>
    <name evidence="1" type="ORF">DWX20_09540</name>
</gene>
<organism evidence="1 2">
    <name type="scientific">Solobacterium moorei</name>
    <dbReference type="NCBI Taxonomy" id="102148"/>
    <lineage>
        <taxon>Bacteria</taxon>
        <taxon>Bacillati</taxon>
        <taxon>Bacillota</taxon>
        <taxon>Erysipelotrichia</taxon>
        <taxon>Erysipelotrichales</taxon>
        <taxon>Erysipelotrichaceae</taxon>
        <taxon>Solobacterium</taxon>
    </lineage>
</organism>
<evidence type="ECO:0008006" key="3">
    <source>
        <dbReference type="Google" id="ProtNLM"/>
    </source>
</evidence>
<evidence type="ECO:0000313" key="2">
    <source>
        <dbReference type="Proteomes" id="UP000284731"/>
    </source>
</evidence>
<proteinExistence type="predicted"/>
<dbReference type="RefSeq" id="WP_118765339.1">
    <property type="nucleotide sequence ID" value="NZ_CABJCF010000005.1"/>
</dbReference>
<name>A0A412PAQ7_9FIRM</name>
<sequence length="65" mass="7269">MELRDLYGKVVEVNVCTGIKITGKVIDFYPSICTDSGEDEIDIFPNETNHIILVKKSEILSAKIL</sequence>
<comment type="caution">
    <text evidence="1">The sequence shown here is derived from an EMBL/GenBank/DDBJ whole genome shotgun (WGS) entry which is preliminary data.</text>
</comment>
<dbReference type="EMBL" id="QRWX01000005">
    <property type="protein sequence ID" value="RGT53671.1"/>
    <property type="molecule type" value="Genomic_DNA"/>
</dbReference>
<reference evidence="1 2" key="1">
    <citation type="submission" date="2018-08" db="EMBL/GenBank/DDBJ databases">
        <title>A genome reference for cultivated species of the human gut microbiota.</title>
        <authorList>
            <person name="Zou Y."/>
            <person name="Xue W."/>
            <person name="Luo G."/>
        </authorList>
    </citation>
    <scope>NUCLEOTIDE SEQUENCE [LARGE SCALE GENOMIC DNA]</scope>
    <source>
        <strain evidence="1 2">AF18-46</strain>
    </source>
</reference>
<evidence type="ECO:0000313" key="1">
    <source>
        <dbReference type="EMBL" id="RGT53671.1"/>
    </source>
</evidence>
<protein>
    <recommendedName>
        <fullName evidence="3">LSM domain-containing protein</fullName>
    </recommendedName>
</protein>